<dbReference type="EMBL" id="FYEH01000003">
    <property type="protein sequence ID" value="SNB63433.1"/>
    <property type="molecule type" value="Genomic_DNA"/>
</dbReference>
<dbReference type="RefSeq" id="WP_088560548.1">
    <property type="nucleotide sequence ID" value="NZ_FYEH01000003.1"/>
</dbReference>
<dbReference type="AlphaFoldDB" id="A0A212QUU2"/>
<accession>A0A212QUU2</accession>
<proteinExistence type="predicted"/>
<sequence length="255" mass="28048">MLRYLTQTRFPANRPAGLALILALALIGCVDQRVDRPWVEANSVPDRPPQEYTLSERQAIRNDLTTRGAIATHDAEELRYQVGLRPDAPPPLPPEAPRRTGEPPVRPPPAPPNVRAAYLKQQIETEFFDVDLAGLLYRLPDTPIDVDAALAAGTLRPVTSDLERVTLRRFEPLELEPTYPQRAFTWLTPTKRVPPLNRLLNLIGITPQPRLAAPLQTPEGEVVDRRLGASVAGPPTQNNITSVPVPVVPPSASPP</sequence>
<evidence type="ECO:0000313" key="2">
    <source>
        <dbReference type="EMBL" id="SNB63433.1"/>
    </source>
</evidence>
<name>A0A212QUU2_9PROT</name>
<organism evidence="2 3">
    <name type="scientific">Arboricoccus pini</name>
    <dbReference type="NCBI Taxonomy" id="1963835"/>
    <lineage>
        <taxon>Bacteria</taxon>
        <taxon>Pseudomonadati</taxon>
        <taxon>Pseudomonadota</taxon>
        <taxon>Alphaproteobacteria</taxon>
        <taxon>Geminicoccales</taxon>
        <taxon>Geminicoccaceae</taxon>
        <taxon>Arboricoccus</taxon>
    </lineage>
</organism>
<protein>
    <submittedName>
        <fullName evidence="2">Uncharacterized protein</fullName>
    </submittedName>
</protein>
<feature type="region of interest" description="Disordered" evidence="1">
    <location>
        <begin position="229"/>
        <end position="255"/>
    </location>
</feature>
<reference evidence="2 3" key="1">
    <citation type="submission" date="2017-06" db="EMBL/GenBank/DDBJ databases">
        <authorList>
            <person name="Kim H.J."/>
            <person name="Triplett B.A."/>
        </authorList>
    </citation>
    <scope>NUCLEOTIDE SEQUENCE [LARGE SCALE GENOMIC DNA]</scope>
    <source>
        <strain evidence="2 3">B29T1</strain>
    </source>
</reference>
<dbReference type="Proteomes" id="UP000197065">
    <property type="component" value="Unassembled WGS sequence"/>
</dbReference>
<feature type="region of interest" description="Disordered" evidence="1">
    <location>
        <begin position="83"/>
        <end position="111"/>
    </location>
</feature>
<gene>
    <name evidence="2" type="ORF">SAMN07250955_103332</name>
</gene>
<dbReference type="PROSITE" id="PS51257">
    <property type="entry name" value="PROKAR_LIPOPROTEIN"/>
    <property type="match status" value="1"/>
</dbReference>
<evidence type="ECO:0000256" key="1">
    <source>
        <dbReference type="SAM" id="MobiDB-lite"/>
    </source>
</evidence>
<evidence type="ECO:0000313" key="3">
    <source>
        <dbReference type="Proteomes" id="UP000197065"/>
    </source>
</evidence>
<feature type="compositionally biased region" description="Pro residues" evidence="1">
    <location>
        <begin position="246"/>
        <end position="255"/>
    </location>
</feature>
<keyword evidence="3" id="KW-1185">Reference proteome</keyword>